<evidence type="ECO:0008006" key="3">
    <source>
        <dbReference type="Google" id="ProtNLM"/>
    </source>
</evidence>
<accession>A0A350H835</accession>
<evidence type="ECO:0000313" key="2">
    <source>
        <dbReference type="Proteomes" id="UP000264062"/>
    </source>
</evidence>
<organism evidence="1 2">
    <name type="scientific">candidate division WOR-3 bacterium</name>
    <dbReference type="NCBI Taxonomy" id="2052148"/>
    <lineage>
        <taxon>Bacteria</taxon>
        <taxon>Bacteria division WOR-3</taxon>
    </lineage>
</organism>
<protein>
    <recommendedName>
        <fullName evidence="3">Organic solvent tolerance-like N-terminal domain-containing protein</fullName>
    </recommendedName>
</protein>
<dbReference type="Gene3D" id="2.60.450.10">
    <property type="entry name" value="Lipopolysaccharide (LPS) transport protein A like domain"/>
    <property type="match status" value="1"/>
</dbReference>
<proteinExistence type="predicted"/>
<dbReference type="Proteomes" id="UP000264062">
    <property type="component" value="Unassembled WGS sequence"/>
</dbReference>
<evidence type="ECO:0000313" key="1">
    <source>
        <dbReference type="EMBL" id="HAV91701.1"/>
    </source>
</evidence>
<comment type="caution">
    <text evidence="1">The sequence shown here is derived from an EMBL/GenBank/DDBJ whole genome shotgun (WGS) entry which is preliminary data.</text>
</comment>
<sequence length="301" mass="35253">MMNKILYVIVSLFISMFVNAYVLTSERTVIIQDTVYMSGGVLLTTDDFKVNTDTAMFFRRDSIVIMPKKMKVTRKDSIEINALRGTYFVKGKIFHLFNQETVKKNSFTIESESLEILLNDSLFYYTKNPILYFDKKQSSAEGDTIKYSFSTDSMKIFNKSIFKKKESYEASSDTIYLMLDDSIYSFFHNCIVKTDSMNLESDSMLMYGKDDYAQTFARTKIKNENIEMLSDTSKMYFRNDSLDFLISYRNVDFISDDNNEIVRILCDSVECDMEESKMKKTYFYQIKSSEMETKEKDEAEK</sequence>
<reference evidence="1 2" key="1">
    <citation type="journal article" date="2018" name="Nat. Biotechnol.">
        <title>A standardized bacterial taxonomy based on genome phylogeny substantially revises the tree of life.</title>
        <authorList>
            <person name="Parks D.H."/>
            <person name="Chuvochina M."/>
            <person name="Waite D.W."/>
            <person name="Rinke C."/>
            <person name="Skarshewski A."/>
            <person name="Chaumeil P.A."/>
            <person name="Hugenholtz P."/>
        </authorList>
    </citation>
    <scope>NUCLEOTIDE SEQUENCE [LARGE SCALE GENOMIC DNA]</scope>
    <source>
        <strain evidence="1">UBA9956</strain>
    </source>
</reference>
<name>A0A350H835_UNCW3</name>
<dbReference type="AlphaFoldDB" id="A0A350H835"/>
<gene>
    <name evidence="1" type="ORF">DCW38_00750</name>
</gene>
<dbReference type="EMBL" id="DMZY01000025">
    <property type="protein sequence ID" value="HAV91701.1"/>
    <property type="molecule type" value="Genomic_DNA"/>
</dbReference>